<organism evidence="2">
    <name type="scientific">uncultured Rubrobacteraceae bacterium</name>
    <dbReference type="NCBI Taxonomy" id="349277"/>
    <lineage>
        <taxon>Bacteria</taxon>
        <taxon>Bacillati</taxon>
        <taxon>Actinomycetota</taxon>
        <taxon>Rubrobacteria</taxon>
        <taxon>Rubrobacterales</taxon>
        <taxon>Rubrobacteraceae</taxon>
        <taxon>environmental samples</taxon>
    </lineage>
</organism>
<dbReference type="Gene3D" id="3.40.190.10">
    <property type="entry name" value="Periplasmic binding protein-like II"/>
    <property type="match status" value="1"/>
</dbReference>
<dbReference type="Gene3D" id="3.40.190.100">
    <property type="entry name" value="Glycine betaine-binding periplasmic protein, domain 2"/>
    <property type="match status" value="1"/>
</dbReference>
<dbReference type="GO" id="GO:0043190">
    <property type="term" value="C:ATP-binding cassette (ABC) transporter complex"/>
    <property type="evidence" value="ECO:0007669"/>
    <property type="project" value="InterPro"/>
</dbReference>
<evidence type="ECO:0000313" key="2">
    <source>
        <dbReference type="EMBL" id="CAA9450411.1"/>
    </source>
</evidence>
<dbReference type="InterPro" id="IPR007210">
    <property type="entry name" value="ABC_Gly_betaine_transp_sub-bd"/>
</dbReference>
<gene>
    <name evidence="2" type="ORF">AVDCRST_MAG14-845</name>
</gene>
<protein>
    <submittedName>
        <fullName evidence="2">Glycine betaine ABC transport system, glycine betaine-binding protein OpuAC</fullName>
    </submittedName>
</protein>
<reference evidence="2" key="1">
    <citation type="submission" date="2020-02" db="EMBL/GenBank/DDBJ databases">
        <authorList>
            <person name="Meier V. D."/>
        </authorList>
    </citation>
    <scope>NUCLEOTIDE SEQUENCE</scope>
    <source>
        <strain evidence="2">AVDCRST_MAG14</strain>
    </source>
</reference>
<dbReference type="SUPFAM" id="SSF53850">
    <property type="entry name" value="Periplasmic binding protein-like II"/>
    <property type="match status" value="1"/>
</dbReference>
<dbReference type="Pfam" id="PF04069">
    <property type="entry name" value="OpuAC"/>
    <property type="match status" value="1"/>
</dbReference>
<dbReference type="AlphaFoldDB" id="A0A6J4QYQ8"/>
<accession>A0A6J4QYQ8</accession>
<proteinExistence type="predicted"/>
<name>A0A6J4QYQ8_9ACTN</name>
<evidence type="ECO:0000259" key="1">
    <source>
        <dbReference type="Pfam" id="PF04069"/>
    </source>
</evidence>
<dbReference type="EMBL" id="CADCVG010000035">
    <property type="protein sequence ID" value="CAA9450411.1"/>
    <property type="molecule type" value="Genomic_DNA"/>
</dbReference>
<sequence>MGGSSGFRGVVMLLGLLLAAGTLLTGCGGEDASAEEGKYLALGDIGWEEGAAVSTLTKLLLEEELEYDGVSLQPMDVRLLFEGVASGELDAFQDVWLPNHQRYLDENEDGMELLDDWYEDETSFGVAVPDYVEATSFEDLNESGVKEILGVAPGAEIMPKLRDEVMPAYSLDQELVELSTDEMLAEVESRYEDGEEFAFIAWSPHWMNHRYDFRYLADPLDAQGELNDPARLSTAVNEDLQEDDPVAYAFLDAMRLNETQLNELEDEIEQAGDPETGVKSWLEDNREAVEPWLEAARDAEALEETTENET</sequence>
<dbReference type="GO" id="GO:0022857">
    <property type="term" value="F:transmembrane transporter activity"/>
    <property type="evidence" value="ECO:0007669"/>
    <property type="project" value="InterPro"/>
</dbReference>
<feature type="domain" description="ABC-type glycine betaine transport system substrate-binding" evidence="1">
    <location>
        <begin position="41"/>
        <end position="283"/>
    </location>
</feature>